<feature type="coiled-coil region" evidence="1">
    <location>
        <begin position="45"/>
        <end position="105"/>
    </location>
</feature>
<dbReference type="VEuPathDB" id="CryptoDB:Vbra_12630"/>
<reference evidence="2 3" key="1">
    <citation type="submission" date="2014-11" db="EMBL/GenBank/DDBJ databases">
        <authorList>
            <person name="Zhu J."/>
            <person name="Qi W."/>
            <person name="Song R."/>
        </authorList>
    </citation>
    <scope>NUCLEOTIDE SEQUENCE [LARGE SCALE GENOMIC DNA]</scope>
</reference>
<keyword evidence="1" id="KW-0175">Coiled coil</keyword>
<evidence type="ECO:0000313" key="3">
    <source>
        <dbReference type="Proteomes" id="UP000041254"/>
    </source>
</evidence>
<dbReference type="Proteomes" id="UP000041254">
    <property type="component" value="Unassembled WGS sequence"/>
</dbReference>
<evidence type="ECO:0000256" key="1">
    <source>
        <dbReference type="SAM" id="Coils"/>
    </source>
</evidence>
<evidence type="ECO:0000313" key="2">
    <source>
        <dbReference type="EMBL" id="CEL99562.1"/>
    </source>
</evidence>
<gene>
    <name evidence="2" type="ORF">Vbra_12630</name>
</gene>
<organism evidence="2 3">
    <name type="scientific">Vitrella brassicaformis (strain CCMP3155)</name>
    <dbReference type="NCBI Taxonomy" id="1169540"/>
    <lineage>
        <taxon>Eukaryota</taxon>
        <taxon>Sar</taxon>
        <taxon>Alveolata</taxon>
        <taxon>Colpodellida</taxon>
        <taxon>Vitrellaceae</taxon>
        <taxon>Vitrella</taxon>
    </lineage>
</organism>
<proteinExistence type="predicted"/>
<keyword evidence="3" id="KW-1185">Reference proteome</keyword>
<dbReference type="InParanoid" id="A0A0G4EQ74"/>
<protein>
    <submittedName>
        <fullName evidence="2">Uncharacterized protein</fullName>
    </submittedName>
</protein>
<dbReference type="PhylomeDB" id="A0A0G4EQ74"/>
<accession>A0A0G4EQ74</accession>
<name>A0A0G4EQ74_VITBC</name>
<sequence length="110" mass="12555">MTLPDGGSDKEIARLLREKLRTEREVWAKKEAMFEQELLRVCRENSEINKELRAAKQDNNQLLTKPAVKAVSSDAPSTSSTASTASAIEELIRLLKDKLRTEREEWAKKE</sequence>
<dbReference type="AlphaFoldDB" id="A0A0G4EQ74"/>
<dbReference type="EMBL" id="CDMY01000283">
    <property type="protein sequence ID" value="CEL99562.1"/>
    <property type="molecule type" value="Genomic_DNA"/>
</dbReference>